<dbReference type="PANTHER" id="PTHR30574">
    <property type="entry name" value="INNER MEMBRANE PROTEIN YEDE"/>
    <property type="match status" value="1"/>
</dbReference>
<dbReference type="OrthoDB" id="10254418at2759"/>
<dbReference type="Proteomes" id="UP000039046">
    <property type="component" value="Unassembled WGS sequence"/>
</dbReference>
<feature type="transmembrane region" description="Helical" evidence="8">
    <location>
        <begin position="302"/>
        <end position="324"/>
    </location>
</feature>
<evidence type="ECO:0000313" key="10">
    <source>
        <dbReference type="Proteomes" id="UP000039046"/>
    </source>
</evidence>
<feature type="transmembrane region" description="Helical" evidence="8">
    <location>
        <begin position="112"/>
        <end position="134"/>
    </location>
</feature>
<keyword evidence="4" id="KW-0997">Cell inner membrane</keyword>
<evidence type="ECO:0000256" key="2">
    <source>
        <dbReference type="ARBA" id="ARBA00022448"/>
    </source>
</evidence>
<evidence type="ECO:0000256" key="3">
    <source>
        <dbReference type="ARBA" id="ARBA00022475"/>
    </source>
</evidence>
<gene>
    <name evidence="9" type="ORF">VHEMI04612</name>
</gene>
<dbReference type="STRING" id="1531966.A0A0A1TEF1"/>
<evidence type="ECO:0000256" key="6">
    <source>
        <dbReference type="ARBA" id="ARBA00022989"/>
    </source>
</evidence>
<evidence type="ECO:0000313" key="9">
    <source>
        <dbReference type="EMBL" id="CEJ88108.1"/>
    </source>
</evidence>
<dbReference type="GO" id="GO:0005886">
    <property type="term" value="C:plasma membrane"/>
    <property type="evidence" value="ECO:0007669"/>
    <property type="project" value="UniProtKB-SubCell"/>
</dbReference>
<feature type="transmembrane region" description="Helical" evidence="8">
    <location>
        <begin position="243"/>
        <end position="261"/>
    </location>
</feature>
<feature type="transmembrane region" description="Helical" evidence="8">
    <location>
        <begin position="184"/>
        <end position="205"/>
    </location>
</feature>
<keyword evidence="10" id="KW-1185">Reference proteome</keyword>
<name>A0A0A1TEF1_9HYPO</name>
<evidence type="ECO:0000256" key="4">
    <source>
        <dbReference type="ARBA" id="ARBA00022519"/>
    </source>
</evidence>
<dbReference type="Pfam" id="PF04143">
    <property type="entry name" value="Sulf_transp"/>
    <property type="match status" value="1"/>
</dbReference>
<keyword evidence="7 8" id="KW-0472">Membrane</keyword>
<evidence type="ECO:0000256" key="1">
    <source>
        <dbReference type="ARBA" id="ARBA00004429"/>
    </source>
</evidence>
<dbReference type="EMBL" id="CDHN01000002">
    <property type="protein sequence ID" value="CEJ88108.1"/>
    <property type="molecule type" value="Genomic_DNA"/>
</dbReference>
<dbReference type="HOGENOM" id="CLU_053006_0_0_1"/>
<feature type="transmembrane region" description="Helical" evidence="8">
    <location>
        <begin position="73"/>
        <end position="92"/>
    </location>
</feature>
<dbReference type="PANTHER" id="PTHR30574:SF1">
    <property type="entry name" value="SULPHUR TRANSPORT DOMAIN-CONTAINING PROTEIN"/>
    <property type="match status" value="1"/>
</dbReference>
<feature type="transmembrane region" description="Helical" evidence="8">
    <location>
        <begin position="155"/>
        <end position="178"/>
    </location>
</feature>
<comment type="subcellular location">
    <subcellularLocation>
        <location evidence="1">Cell inner membrane</location>
        <topology evidence="1">Multi-pass membrane protein</topology>
    </subcellularLocation>
</comment>
<proteinExistence type="predicted"/>
<feature type="transmembrane region" description="Helical" evidence="8">
    <location>
        <begin position="34"/>
        <end position="53"/>
    </location>
</feature>
<keyword evidence="2" id="KW-0813">Transport</keyword>
<organism evidence="9 10">
    <name type="scientific">[Torrubiella] hemipterigena</name>
    <dbReference type="NCBI Taxonomy" id="1531966"/>
    <lineage>
        <taxon>Eukaryota</taxon>
        <taxon>Fungi</taxon>
        <taxon>Dikarya</taxon>
        <taxon>Ascomycota</taxon>
        <taxon>Pezizomycotina</taxon>
        <taxon>Sordariomycetes</taxon>
        <taxon>Hypocreomycetidae</taxon>
        <taxon>Hypocreales</taxon>
        <taxon>Clavicipitaceae</taxon>
        <taxon>Clavicipitaceae incertae sedis</taxon>
        <taxon>'Torrubiella' clade</taxon>
    </lineage>
</organism>
<feature type="transmembrane region" description="Helical" evidence="8">
    <location>
        <begin position="273"/>
        <end position="290"/>
    </location>
</feature>
<protein>
    <submittedName>
        <fullName evidence="9">Uncharacterized protein</fullName>
    </submittedName>
</protein>
<evidence type="ECO:0000256" key="7">
    <source>
        <dbReference type="ARBA" id="ARBA00023136"/>
    </source>
</evidence>
<sequence>MATPITGAAFGAAMMAAGFYDPAVVLSQLKFENWHMFQAFLAATASSAIYYNIAERTGHVKLQPRSSSGLGLLSAYDGNVIGGALLGTGMALSGSCPGTLFAQMAGGVQTGFYALNGAVIGGILWTGFVSRAVANRREAAGIKPQAVTVSQVLGLSRGATLVLLEAAFLGVIAATTIYTPPFPGIKTSGAVGGLLIGLIQLLSLITRRSMVGISGSFEELGNLFWSKIKSGEGKASPQSLQNVIFAVSAGLGALAAVKAFPSFATGTPFEVPPVLATIGGALMVVGARLAGGCTSGHGISGISLLSVSSIITIASTFAAGSVVAKLVY</sequence>
<evidence type="ECO:0000256" key="5">
    <source>
        <dbReference type="ARBA" id="ARBA00022692"/>
    </source>
</evidence>
<dbReference type="AlphaFoldDB" id="A0A0A1TEF1"/>
<evidence type="ECO:0000256" key="8">
    <source>
        <dbReference type="SAM" id="Phobius"/>
    </source>
</evidence>
<dbReference type="InterPro" id="IPR007272">
    <property type="entry name" value="Sulf_transp_TsuA/YedE"/>
</dbReference>
<reference evidence="9 10" key="1">
    <citation type="journal article" date="2015" name="Genome Announc.">
        <title>Draft Genome Sequence and Gene Annotation of the Entomopathogenic Fungus Verticillium hemipterigenum.</title>
        <authorList>
            <person name="Horn F."/>
            <person name="Habel A."/>
            <person name="Scharf D.H."/>
            <person name="Dworschak J."/>
            <person name="Brakhage A.A."/>
            <person name="Guthke R."/>
            <person name="Hertweck C."/>
            <person name="Linde J."/>
        </authorList>
    </citation>
    <scope>NUCLEOTIDE SEQUENCE [LARGE SCALE GENOMIC DNA]</scope>
</reference>
<accession>A0A0A1TEF1</accession>
<keyword evidence="5 8" id="KW-0812">Transmembrane</keyword>
<keyword evidence="3" id="KW-1003">Cell membrane</keyword>
<keyword evidence="6 8" id="KW-1133">Transmembrane helix</keyword>